<feature type="domain" description="Protein kinase" evidence="1">
    <location>
        <begin position="1"/>
        <end position="82"/>
    </location>
</feature>
<dbReference type="PANTHER" id="PTHR23257:SF958">
    <property type="entry name" value="SERINE_THREONINE-PROTEIN KINASE WNK4"/>
    <property type="match status" value="1"/>
</dbReference>
<proteinExistence type="predicted"/>
<dbReference type="Pfam" id="PF00069">
    <property type="entry name" value="Pkinase"/>
    <property type="match status" value="1"/>
</dbReference>
<gene>
    <name evidence="2" type="ORF">M9Y10_005255</name>
</gene>
<dbReference type="SUPFAM" id="SSF56112">
    <property type="entry name" value="Protein kinase-like (PK-like)"/>
    <property type="match status" value="1"/>
</dbReference>
<dbReference type="InterPro" id="IPR000719">
    <property type="entry name" value="Prot_kinase_dom"/>
</dbReference>
<dbReference type="EMBL" id="JAPFFF010000011">
    <property type="protein sequence ID" value="KAK8878480.1"/>
    <property type="molecule type" value="Genomic_DNA"/>
</dbReference>
<name>A0ABR2JKP8_9EUKA</name>
<dbReference type="Gene3D" id="1.10.510.10">
    <property type="entry name" value="Transferase(Phosphotransferase) domain 1"/>
    <property type="match status" value="1"/>
</dbReference>
<dbReference type="InterPro" id="IPR050167">
    <property type="entry name" value="Ser_Thr_protein_kinase"/>
</dbReference>
<sequence length="82" mass="9138">MIQSQSGCGTILYMAPEVIDGNNFNTKADAYAFGIPMYKVVTGRRAYRGLLFGKKAITPYAFRPEFKEGMTSKGLEDMIKQC</sequence>
<protein>
    <recommendedName>
        <fullName evidence="1">Protein kinase domain-containing protein</fullName>
    </recommendedName>
</protein>
<dbReference type="Proteomes" id="UP001470230">
    <property type="component" value="Unassembled WGS sequence"/>
</dbReference>
<dbReference type="PANTHER" id="PTHR23257">
    <property type="entry name" value="SERINE-THREONINE PROTEIN KINASE"/>
    <property type="match status" value="1"/>
</dbReference>
<dbReference type="PROSITE" id="PS50011">
    <property type="entry name" value="PROTEIN_KINASE_DOM"/>
    <property type="match status" value="1"/>
</dbReference>
<comment type="caution">
    <text evidence="2">The sequence shown here is derived from an EMBL/GenBank/DDBJ whole genome shotgun (WGS) entry which is preliminary data.</text>
</comment>
<reference evidence="2 3" key="1">
    <citation type="submission" date="2024-04" db="EMBL/GenBank/DDBJ databases">
        <title>Tritrichomonas musculus Genome.</title>
        <authorList>
            <person name="Alves-Ferreira E."/>
            <person name="Grigg M."/>
            <person name="Lorenzi H."/>
            <person name="Galac M."/>
        </authorList>
    </citation>
    <scope>NUCLEOTIDE SEQUENCE [LARGE SCALE GENOMIC DNA]</scope>
    <source>
        <strain evidence="2 3">EAF2021</strain>
    </source>
</reference>
<dbReference type="InterPro" id="IPR011009">
    <property type="entry name" value="Kinase-like_dom_sf"/>
</dbReference>
<keyword evidence="3" id="KW-1185">Reference proteome</keyword>
<evidence type="ECO:0000259" key="1">
    <source>
        <dbReference type="PROSITE" id="PS50011"/>
    </source>
</evidence>
<evidence type="ECO:0000313" key="2">
    <source>
        <dbReference type="EMBL" id="KAK8878480.1"/>
    </source>
</evidence>
<organism evidence="2 3">
    <name type="scientific">Tritrichomonas musculus</name>
    <dbReference type="NCBI Taxonomy" id="1915356"/>
    <lineage>
        <taxon>Eukaryota</taxon>
        <taxon>Metamonada</taxon>
        <taxon>Parabasalia</taxon>
        <taxon>Tritrichomonadida</taxon>
        <taxon>Tritrichomonadidae</taxon>
        <taxon>Tritrichomonas</taxon>
    </lineage>
</organism>
<evidence type="ECO:0000313" key="3">
    <source>
        <dbReference type="Proteomes" id="UP001470230"/>
    </source>
</evidence>
<accession>A0ABR2JKP8</accession>